<accession>A0A6J5R2W8</accession>
<sequence length="126" mass="14537">MSKVTDETVERFIRAYFGDDHTIATRYPVRKALEAALAEEEEVKVTDDMIIAGQAARYRSYMVTDIYRAMFKARPKDMGKGACAPERRIAKADRRVNKMGRFRVREIADRILWSRCNDGRRSGDKA</sequence>
<evidence type="ECO:0000313" key="1">
    <source>
        <dbReference type="EMBL" id="CAB4187898.1"/>
    </source>
</evidence>
<proteinExistence type="predicted"/>
<organism evidence="1">
    <name type="scientific">uncultured Caudovirales phage</name>
    <dbReference type="NCBI Taxonomy" id="2100421"/>
    <lineage>
        <taxon>Viruses</taxon>
        <taxon>Duplodnaviria</taxon>
        <taxon>Heunggongvirae</taxon>
        <taxon>Uroviricota</taxon>
        <taxon>Caudoviricetes</taxon>
        <taxon>Peduoviridae</taxon>
        <taxon>Maltschvirus</taxon>
        <taxon>Maltschvirus maltsch</taxon>
    </lineage>
</organism>
<reference evidence="1" key="1">
    <citation type="submission" date="2020-05" db="EMBL/GenBank/DDBJ databases">
        <authorList>
            <person name="Chiriac C."/>
            <person name="Salcher M."/>
            <person name="Ghai R."/>
            <person name="Kavagutti S V."/>
        </authorList>
    </citation>
    <scope>NUCLEOTIDE SEQUENCE</scope>
</reference>
<name>A0A6J5R2W8_9CAUD</name>
<protein>
    <submittedName>
        <fullName evidence="1">Uncharacterized protein</fullName>
    </submittedName>
</protein>
<dbReference type="EMBL" id="LR797114">
    <property type="protein sequence ID" value="CAB4187898.1"/>
    <property type="molecule type" value="Genomic_DNA"/>
</dbReference>
<gene>
    <name evidence="1" type="ORF">UFOVP1169_23</name>
</gene>